<dbReference type="CDD" id="cd00090">
    <property type="entry name" value="HTH_ARSR"/>
    <property type="match status" value="1"/>
</dbReference>
<gene>
    <name evidence="2" type="ORF">SAMN05421881_100662</name>
</gene>
<evidence type="ECO:0000259" key="1">
    <source>
        <dbReference type="Pfam" id="PF08279"/>
    </source>
</evidence>
<dbReference type="InterPro" id="IPR036388">
    <property type="entry name" value="WH-like_DNA-bd_sf"/>
</dbReference>
<dbReference type="AlphaFoldDB" id="A0A1H3DZ01"/>
<dbReference type="Gene3D" id="1.10.10.10">
    <property type="entry name" value="Winged helix-like DNA-binding domain superfamily/Winged helix DNA-binding domain"/>
    <property type="match status" value="1"/>
</dbReference>
<sequence length="214" mass="23570">MSALSLLGQRQQSLLTTLLHHREGLTIEELSSRLAISRNAVNQHLASLGESGFTQSTLLESTGGRPSRVYTLTPSGLELFQRQYALLAKLLLAWTNQHMGEQALESCLTDLGQQMASEYESRLAKHASQAGKLREVAAILSELGYDAHVVQTPEQRLEIIANNCVFQALAQQCEGFCTLDLSFLAALLKAKIEHKECIVRNGNRCCFRIADSAN</sequence>
<proteinExistence type="predicted"/>
<protein>
    <submittedName>
        <fullName evidence="2">Predicted transcriptional regulator, ArsR family</fullName>
    </submittedName>
</protein>
<dbReference type="EMBL" id="FNOY01000006">
    <property type="protein sequence ID" value="SDX71268.1"/>
    <property type="molecule type" value="Genomic_DNA"/>
</dbReference>
<name>A0A1H3DZ01_9PROT</name>
<evidence type="ECO:0000313" key="2">
    <source>
        <dbReference type="EMBL" id="SDX71268.1"/>
    </source>
</evidence>
<dbReference type="Proteomes" id="UP000198640">
    <property type="component" value="Unassembled WGS sequence"/>
</dbReference>
<keyword evidence="3" id="KW-1185">Reference proteome</keyword>
<dbReference type="STRING" id="44576.SAMN05421881_100662"/>
<dbReference type="SUPFAM" id="SSF46785">
    <property type="entry name" value="Winged helix' DNA-binding domain"/>
    <property type="match status" value="1"/>
</dbReference>
<dbReference type="InterPro" id="IPR011991">
    <property type="entry name" value="ArsR-like_HTH"/>
</dbReference>
<dbReference type="InterPro" id="IPR036390">
    <property type="entry name" value="WH_DNA-bd_sf"/>
</dbReference>
<dbReference type="InterPro" id="IPR013196">
    <property type="entry name" value="HTH_11"/>
</dbReference>
<evidence type="ECO:0000313" key="3">
    <source>
        <dbReference type="Proteomes" id="UP000198640"/>
    </source>
</evidence>
<dbReference type="Pfam" id="PF08279">
    <property type="entry name" value="HTH_11"/>
    <property type="match status" value="1"/>
</dbReference>
<feature type="domain" description="Helix-turn-helix type 11" evidence="1">
    <location>
        <begin position="10"/>
        <end position="64"/>
    </location>
</feature>
<organism evidence="2 3">
    <name type="scientific">Nitrosomonas halophila</name>
    <dbReference type="NCBI Taxonomy" id="44576"/>
    <lineage>
        <taxon>Bacteria</taxon>
        <taxon>Pseudomonadati</taxon>
        <taxon>Pseudomonadota</taxon>
        <taxon>Betaproteobacteria</taxon>
        <taxon>Nitrosomonadales</taxon>
        <taxon>Nitrosomonadaceae</taxon>
        <taxon>Nitrosomonas</taxon>
    </lineage>
</organism>
<reference evidence="2 3" key="1">
    <citation type="submission" date="2016-10" db="EMBL/GenBank/DDBJ databases">
        <authorList>
            <person name="de Groot N.N."/>
        </authorList>
    </citation>
    <scope>NUCLEOTIDE SEQUENCE [LARGE SCALE GENOMIC DNA]</scope>
    <source>
        <strain evidence="2 3">Nm1</strain>
    </source>
</reference>
<accession>A0A1H3DZ01</accession>
<dbReference type="OrthoDB" id="8545200at2"/>
<dbReference type="GO" id="GO:0006355">
    <property type="term" value="P:regulation of DNA-templated transcription"/>
    <property type="evidence" value="ECO:0007669"/>
    <property type="project" value="UniProtKB-ARBA"/>
</dbReference>